<dbReference type="RefSeq" id="WP_140929373.1">
    <property type="nucleotide sequence ID" value="NZ_VFSU01000034.1"/>
</dbReference>
<dbReference type="Pfam" id="PF09550">
    <property type="entry name" value="Phage_TAC_6"/>
    <property type="match status" value="1"/>
</dbReference>
<feature type="region of interest" description="Disordered" evidence="1">
    <location>
        <begin position="39"/>
        <end position="66"/>
    </location>
</feature>
<evidence type="ECO:0000256" key="1">
    <source>
        <dbReference type="SAM" id="MobiDB-lite"/>
    </source>
</evidence>
<dbReference type="AlphaFoldDB" id="A0A501XD57"/>
<gene>
    <name evidence="2" type="ORF">FJQ54_15755</name>
</gene>
<dbReference type="EMBL" id="VFSU01000034">
    <property type="protein sequence ID" value="TPE58520.1"/>
    <property type="molecule type" value="Genomic_DNA"/>
</dbReference>
<proteinExistence type="predicted"/>
<dbReference type="InterPro" id="IPR019056">
    <property type="entry name" value="Phage_TAC_6"/>
</dbReference>
<feature type="compositionally biased region" description="Basic and acidic residues" evidence="1">
    <location>
        <begin position="49"/>
        <end position="66"/>
    </location>
</feature>
<accession>A0A501XD57</accession>
<organism evidence="2 3">
    <name type="scientific">Sandaracinobacter neustonicus</name>
    <dbReference type="NCBI Taxonomy" id="1715348"/>
    <lineage>
        <taxon>Bacteria</taxon>
        <taxon>Pseudomonadati</taxon>
        <taxon>Pseudomonadota</taxon>
        <taxon>Alphaproteobacteria</taxon>
        <taxon>Sphingomonadales</taxon>
        <taxon>Sphingosinicellaceae</taxon>
        <taxon>Sandaracinobacter</taxon>
    </lineage>
</organism>
<evidence type="ECO:0000313" key="2">
    <source>
        <dbReference type="EMBL" id="TPE58520.1"/>
    </source>
</evidence>
<dbReference type="OrthoDB" id="7582980at2"/>
<protein>
    <submittedName>
        <fullName evidence="2">Phage tail assembly chaperone</fullName>
    </submittedName>
</protein>
<evidence type="ECO:0000313" key="3">
    <source>
        <dbReference type="Proteomes" id="UP000319897"/>
    </source>
</evidence>
<reference evidence="2 3" key="1">
    <citation type="submission" date="2019-06" db="EMBL/GenBank/DDBJ databases">
        <authorList>
            <person name="Lee I."/>
            <person name="Jang G.I."/>
            <person name="Hwang C.Y."/>
        </authorList>
    </citation>
    <scope>NUCLEOTIDE SEQUENCE [LARGE SCALE GENOMIC DNA]</scope>
    <source>
        <strain evidence="2 3">PAMC 28131</strain>
    </source>
</reference>
<keyword evidence="3" id="KW-1185">Reference proteome</keyword>
<dbReference type="Proteomes" id="UP000319897">
    <property type="component" value="Unassembled WGS sequence"/>
</dbReference>
<comment type="caution">
    <text evidence="2">The sequence shown here is derived from an EMBL/GenBank/DDBJ whole genome shotgun (WGS) entry which is preliminary data.</text>
</comment>
<sequence length="66" mass="7194">MQLFADLARRAALVATGQLGWSPDEFWRSTAAELALAIEGRAGPGEPAPLDRRELERMQRGASDGR</sequence>
<name>A0A501XD57_9SPHN</name>